<evidence type="ECO:0000259" key="1">
    <source>
        <dbReference type="Pfam" id="PF07727"/>
    </source>
</evidence>
<proteinExistence type="predicted"/>
<dbReference type="CDD" id="cd09272">
    <property type="entry name" value="RNase_HI_RT_Ty1"/>
    <property type="match status" value="1"/>
</dbReference>
<keyword evidence="3" id="KW-1185">Reference proteome</keyword>
<accession>A0A225W580</accession>
<dbReference type="EMBL" id="NBNE01001963">
    <property type="protein sequence ID" value="OWZ12030.1"/>
    <property type="molecule type" value="Genomic_DNA"/>
</dbReference>
<dbReference type="InterPro" id="IPR013103">
    <property type="entry name" value="RVT_2"/>
</dbReference>
<feature type="domain" description="Reverse transcriptase Ty1/copia-type" evidence="1">
    <location>
        <begin position="171"/>
        <end position="256"/>
    </location>
</feature>
<dbReference type="AlphaFoldDB" id="A0A225W580"/>
<gene>
    <name evidence="2" type="ORF">PHMEG_00014864</name>
</gene>
<dbReference type="Proteomes" id="UP000198211">
    <property type="component" value="Unassembled WGS sequence"/>
</dbReference>
<name>A0A225W580_9STRA</name>
<protein>
    <submittedName>
        <fullName evidence="2">Transposable element</fullName>
    </submittedName>
</protein>
<comment type="caution">
    <text evidence="2">The sequence shown here is derived from an EMBL/GenBank/DDBJ whole genome shotgun (WGS) entry which is preliminary data.</text>
</comment>
<dbReference type="PANTHER" id="PTHR11439:SF467">
    <property type="entry name" value="INTEGRASE CATALYTIC DOMAIN-CONTAINING PROTEIN"/>
    <property type="match status" value="1"/>
</dbReference>
<feature type="domain" description="Reverse transcriptase Ty1/copia-type" evidence="1">
    <location>
        <begin position="47"/>
        <end position="169"/>
    </location>
</feature>
<dbReference type="OrthoDB" id="1426677at2759"/>
<reference evidence="3" key="1">
    <citation type="submission" date="2017-03" db="EMBL/GenBank/DDBJ databases">
        <title>Phytopthora megakarya and P. palmivora, two closely related causual agents of cacao black pod achieved similar genome size and gene model numbers by different mechanisms.</title>
        <authorList>
            <person name="Ali S."/>
            <person name="Shao J."/>
            <person name="Larry D.J."/>
            <person name="Kronmiller B."/>
            <person name="Shen D."/>
            <person name="Strem M.D."/>
            <person name="Melnick R.L."/>
            <person name="Guiltinan M.J."/>
            <person name="Tyler B.M."/>
            <person name="Meinhardt L.W."/>
            <person name="Bailey B.A."/>
        </authorList>
    </citation>
    <scope>NUCLEOTIDE SEQUENCE [LARGE SCALE GENOMIC DNA]</scope>
    <source>
        <strain evidence="3">zdho120</strain>
    </source>
</reference>
<dbReference type="PANTHER" id="PTHR11439">
    <property type="entry name" value="GAG-POL-RELATED RETROTRANSPOSON"/>
    <property type="match status" value="1"/>
</dbReference>
<organism evidence="2 3">
    <name type="scientific">Phytophthora megakarya</name>
    <dbReference type="NCBI Taxonomy" id="4795"/>
    <lineage>
        <taxon>Eukaryota</taxon>
        <taxon>Sar</taxon>
        <taxon>Stramenopiles</taxon>
        <taxon>Oomycota</taxon>
        <taxon>Peronosporomycetes</taxon>
        <taxon>Peronosporales</taxon>
        <taxon>Peronosporaceae</taxon>
        <taxon>Phytophthora</taxon>
    </lineage>
</organism>
<dbReference type="Pfam" id="PF07727">
    <property type="entry name" value="RVT_2"/>
    <property type="match status" value="2"/>
</dbReference>
<sequence>MSLMQCMLIGAVNEILNPTTRSEALESDHAEGWAKAMHEEYNSLLRNETWELVPRPKRSQGQRQNSILTSVWVLVTKSNEKGEVERLKARLAIREFMQKFVVRIESVRLVLLISMFLGLECKRVHLVTAFLNGELNNVVIYMEQPKGYEDGTDRVCRLRKNLYGLKQASKKSGKRVVFLTVYVDDILLAGISADTEQVIKQLALHFKLKPLGRIRHRLGMEINYLPGCKLCLSQKASIERLAEKYGLSIAKPVHSPQYHHEKTANIETNEKKAIVRSLQYLVACTRPDQANAVRTLVRYMSAYTAENYRAAQRVVRYALTIKEMGLVYIVSPEFPVLDTFCDADHQSCPETSRSVTGFLLRLHGKMWMWKSHPQRRVSEDICGSELVASCECTKMTVWARELMLELGFGDQLLHVLLNFDNQIPLRLVRHMAKHARFINEYVQGKELDVTYVPSIENIADVFTNALGPAEFERQRSKLNVEDVPGAWAVVATTPKGEMDKDIGMQEV</sequence>
<evidence type="ECO:0000313" key="3">
    <source>
        <dbReference type="Proteomes" id="UP000198211"/>
    </source>
</evidence>
<dbReference type="STRING" id="4795.A0A225W580"/>
<evidence type="ECO:0000313" key="2">
    <source>
        <dbReference type="EMBL" id="OWZ12030.1"/>
    </source>
</evidence>